<sequence>IITLIFEVPLDDLYDPGEYGNHRRQALINIRNDEARRKLLPGGYDIVKVHVYKRLTIEEARRLGLLMQMSSKLVSPLGFGDKIKLCQSFLINETNKRSITVKVSVTSFGTQKQLAHSVSNVHDRGTLGTICWHASSKFRIHIILPTSNGESTG</sequence>
<name>A0A915ISS4_ROMCU</name>
<reference evidence="2" key="1">
    <citation type="submission" date="2022-11" db="UniProtKB">
        <authorList>
            <consortium name="WormBaseParasite"/>
        </authorList>
    </citation>
    <scope>IDENTIFICATION</scope>
</reference>
<dbReference type="Proteomes" id="UP000887565">
    <property type="component" value="Unplaced"/>
</dbReference>
<accession>A0A915ISS4</accession>
<dbReference type="WBParaSite" id="nRc.2.0.1.t16920-RA">
    <property type="protein sequence ID" value="nRc.2.0.1.t16920-RA"/>
    <property type="gene ID" value="nRc.2.0.1.g16920"/>
</dbReference>
<evidence type="ECO:0000313" key="2">
    <source>
        <dbReference type="WBParaSite" id="nRc.2.0.1.t16920-RA"/>
    </source>
</evidence>
<organism evidence="1 2">
    <name type="scientific">Romanomermis culicivorax</name>
    <name type="common">Nematode worm</name>
    <dbReference type="NCBI Taxonomy" id="13658"/>
    <lineage>
        <taxon>Eukaryota</taxon>
        <taxon>Metazoa</taxon>
        <taxon>Ecdysozoa</taxon>
        <taxon>Nematoda</taxon>
        <taxon>Enoplea</taxon>
        <taxon>Dorylaimia</taxon>
        <taxon>Mermithida</taxon>
        <taxon>Mermithoidea</taxon>
        <taxon>Mermithidae</taxon>
        <taxon>Romanomermis</taxon>
    </lineage>
</organism>
<dbReference type="AlphaFoldDB" id="A0A915ISS4"/>
<protein>
    <submittedName>
        <fullName evidence="2">Uncharacterized protein</fullName>
    </submittedName>
</protein>
<evidence type="ECO:0000313" key="1">
    <source>
        <dbReference type="Proteomes" id="UP000887565"/>
    </source>
</evidence>
<proteinExistence type="predicted"/>
<keyword evidence="1" id="KW-1185">Reference proteome</keyword>